<dbReference type="InterPro" id="IPR029066">
    <property type="entry name" value="PLP-binding_barrel"/>
</dbReference>
<evidence type="ECO:0000313" key="6">
    <source>
        <dbReference type="Proteomes" id="UP001579974"/>
    </source>
</evidence>
<organism evidence="5 6">
    <name type="scientific">Alicyclobacillus fastidiosus</name>
    <dbReference type="NCBI Taxonomy" id="392011"/>
    <lineage>
        <taxon>Bacteria</taxon>
        <taxon>Bacillati</taxon>
        <taxon>Bacillota</taxon>
        <taxon>Bacilli</taxon>
        <taxon>Bacillales</taxon>
        <taxon>Alicyclobacillaceae</taxon>
        <taxon>Alicyclobacillus</taxon>
    </lineage>
</organism>
<gene>
    <name evidence="5" type="ORF">KKP3000_000360</name>
</gene>
<dbReference type="PIRSF" id="PIRSF004848">
    <property type="entry name" value="YBL036c_PLPDEIII"/>
    <property type="match status" value="1"/>
</dbReference>
<dbReference type="Gene3D" id="3.20.20.10">
    <property type="entry name" value="Alanine racemase"/>
    <property type="match status" value="1"/>
</dbReference>
<evidence type="ECO:0000256" key="2">
    <source>
        <dbReference type="HAMAP-Rule" id="MF_02087"/>
    </source>
</evidence>
<comment type="similarity">
    <text evidence="2 3">Belongs to the pyridoxal phosphate-binding protein YggS/PROSC family.</text>
</comment>
<reference evidence="5 6" key="1">
    <citation type="journal article" date="2024" name="Int. J. Mol. Sci.">
        <title>Exploration of Alicyclobacillus spp. Genome in Search of Antibiotic Resistance.</title>
        <authorList>
            <person name="Bucka-Kolendo J."/>
            <person name="Kiousi D.E."/>
            <person name="Dekowska A."/>
            <person name="Mikolajczuk-Szczyrba A."/>
            <person name="Karadedos D.M."/>
            <person name="Michael P."/>
            <person name="Galanis A."/>
            <person name="Sokolowska B."/>
        </authorList>
    </citation>
    <scope>NUCLEOTIDE SEQUENCE [LARGE SCALE GENOMIC DNA]</scope>
    <source>
        <strain evidence="5 6">KKP 3000</strain>
    </source>
</reference>
<dbReference type="EMBL" id="JBDXSU010000012">
    <property type="protein sequence ID" value="MFB5191586.1"/>
    <property type="molecule type" value="Genomic_DNA"/>
</dbReference>
<dbReference type="Proteomes" id="UP001579974">
    <property type="component" value="Unassembled WGS sequence"/>
</dbReference>
<dbReference type="RefSeq" id="WP_275473099.1">
    <property type="nucleotide sequence ID" value="NZ_CP162940.1"/>
</dbReference>
<dbReference type="PANTHER" id="PTHR10146">
    <property type="entry name" value="PROLINE SYNTHETASE CO-TRANSCRIBED BACTERIAL HOMOLOG PROTEIN"/>
    <property type="match status" value="1"/>
</dbReference>
<feature type="modified residue" description="N6-(pyridoxal phosphate)lysine" evidence="2">
    <location>
        <position position="38"/>
    </location>
</feature>
<dbReference type="InterPro" id="IPR001608">
    <property type="entry name" value="Ala_racemase_N"/>
</dbReference>
<accession>A0ABV5AH41</accession>
<comment type="function">
    <text evidence="2">Pyridoxal 5'-phosphate (PLP)-binding protein, which is involved in PLP homeostasis.</text>
</comment>
<proteinExistence type="inferred from homology"/>
<keyword evidence="6" id="KW-1185">Reference proteome</keyword>
<dbReference type="SUPFAM" id="SSF51419">
    <property type="entry name" value="PLP-binding barrel"/>
    <property type="match status" value="1"/>
</dbReference>
<evidence type="ECO:0000256" key="1">
    <source>
        <dbReference type="ARBA" id="ARBA00022898"/>
    </source>
</evidence>
<evidence type="ECO:0000256" key="3">
    <source>
        <dbReference type="RuleBase" id="RU004514"/>
    </source>
</evidence>
<evidence type="ECO:0000313" key="5">
    <source>
        <dbReference type="EMBL" id="MFB5191586.1"/>
    </source>
</evidence>
<sequence length="239" mass="26838">MDFEYIADRVRRVRENVNQALVRSGRDGAAVDVIAVTKSAPPEVLPALFEAGITDAAENRWQVARDKLAHPAAERFKWHFIGSLQTNKVKYIVPRFDWIHSVDRLELAEALSREAAKTGRTLNILLQVNIAREPQKQGFHQEDVRRVVELVAQLPHLELRGLMTMAPKVAHSEESRPIFRALDELSRQVREDMQLPAFDQLSMGMSDDYPVAVEEGATMIRVGRQLVGPADLTQGGQGL</sequence>
<comment type="caution">
    <text evidence="5">The sequence shown here is derived from an EMBL/GenBank/DDBJ whole genome shotgun (WGS) entry which is preliminary data.</text>
</comment>
<feature type="domain" description="Alanine racemase N-terminal" evidence="4">
    <location>
        <begin position="13"/>
        <end position="228"/>
    </location>
</feature>
<dbReference type="PROSITE" id="PS01211">
    <property type="entry name" value="UPF0001"/>
    <property type="match status" value="1"/>
</dbReference>
<dbReference type="NCBIfam" id="TIGR00044">
    <property type="entry name" value="YggS family pyridoxal phosphate-dependent enzyme"/>
    <property type="match status" value="1"/>
</dbReference>
<dbReference type="CDD" id="cd00635">
    <property type="entry name" value="PLPDE_III_YBL036c_like"/>
    <property type="match status" value="1"/>
</dbReference>
<dbReference type="PANTHER" id="PTHR10146:SF14">
    <property type="entry name" value="PYRIDOXAL PHOSPHATE HOMEOSTASIS PROTEIN"/>
    <property type="match status" value="1"/>
</dbReference>
<name>A0ABV5AH41_9BACL</name>
<protein>
    <recommendedName>
        <fullName evidence="2">Pyridoxal phosphate homeostasis protein</fullName>
        <shortName evidence="2">PLP homeostasis protein</shortName>
    </recommendedName>
</protein>
<dbReference type="Pfam" id="PF01168">
    <property type="entry name" value="Ala_racemase_N"/>
    <property type="match status" value="1"/>
</dbReference>
<dbReference type="HAMAP" id="MF_02087">
    <property type="entry name" value="PLP_homeostasis"/>
    <property type="match status" value="1"/>
</dbReference>
<evidence type="ECO:0000259" key="4">
    <source>
        <dbReference type="Pfam" id="PF01168"/>
    </source>
</evidence>
<keyword evidence="1 2" id="KW-0663">Pyridoxal phosphate</keyword>
<dbReference type="InterPro" id="IPR011078">
    <property type="entry name" value="PyrdxlP_homeostasis"/>
</dbReference>